<gene>
    <name evidence="2" type="ORF">CSC94_23420</name>
</gene>
<dbReference type="AlphaFoldDB" id="A0A2G1QGG7"/>
<comment type="caution">
    <text evidence="2">The sequence shown here is derived from an EMBL/GenBank/DDBJ whole genome shotgun (WGS) entry which is preliminary data.</text>
</comment>
<dbReference type="OrthoDB" id="8087525at2"/>
<reference evidence="2 3" key="1">
    <citation type="submission" date="2017-10" db="EMBL/GenBank/DDBJ databases">
        <title>Sedimentibacterium mangrovi gen. nov., sp. nov., a novel member of family Phyllobacteriacea isolated from mangrove sediment.</title>
        <authorList>
            <person name="Liao H."/>
            <person name="Tian Y."/>
        </authorList>
    </citation>
    <scope>NUCLEOTIDE SEQUENCE [LARGE SCALE GENOMIC DNA]</scope>
    <source>
        <strain evidence="2 3">X9-2-2</strain>
    </source>
</reference>
<dbReference type="Proteomes" id="UP000221168">
    <property type="component" value="Unassembled WGS sequence"/>
</dbReference>
<evidence type="ECO:0000313" key="3">
    <source>
        <dbReference type="Proteomes" id="UP000221168"/>
    </source>
</evidence>
<feature type="region of interest" description="Disordered" evidence="1">
    <location>
        <begin position="1"/>
        <end position="21"/>
    </location>
</feature>
<name>A0A2G1QGG7_9HYPH</name>
<dbReference type="EMBL" id="PDVP01000032">
    <property type="protein sequence ID" value="PHP64616.1"/>
    <property type="molecule type" value="Genomic_DNA"/>
</dbReference>
<protein>
    <submittedName>
        <fullName evidence="2">Uncharacterized protein</fullName>
    </submittedName>
</protein>
<accession>A0A2G1QGG7</accession>
<dbReference type="RefSeq" id="WP_099308799.1">
    <property type="nucleotide sequence ID" value="NZ_PDVP01000032.1"/>
</dbReference>
<evidence type="ECO:0000256" key="1">
    <source>
        <dbReference type="SAM" id="MobiDB-lite"/>
    </source>
</evidence>
<evidence type="ECO:0000313" key="2">
    <source>
        <dbReference type="EMBL" id="PHP64616.1"/>
    </source>
</evidence>
<keyword evidence="3" id="KW-1185">Reference proteome</keyword>
<feature type="region of interest" description="Disordered" evidence="1">
    <location>
        <begin position="57"/>
        <end position="89"/>
    </location>
</feature>
<organism evidence="2 3">
    <name type="scientific">Zhengella mangrovi</name>
    <dbReference type="NCBI Taxonomy" id="1982044"/>
    <lineage>
        <taxon>Bacteria</taxon>
        <taxon>Pseudomonadati</taxon>
        <taxon>Pseudomonadota</taxon>
        <taxon>Alphaproteobacteria</taxon>
        <taxon>Hyphomicrobiales</taxon>
        <taxon>Notoacmeibacteraceae</taxon>
        <taxon>Zhengella</taxon>
    </lineage>
</organism>
<sequence>MTSRTDQDNNSRISKTKAETKAEITDHAAWAIIEDEARSRESKTEKLRSARLAFEAKTSTSRNVADQRANPQDDARSVKVGYGDGAFTT</sequence>
<proteinExistence type="predicted"/>